<dbReference type="Proteomes" id="UP000297540">
    <property type="component" value="Unassembled WGS sequence"/>
</dbReference>
<organism evidence="1 2">
    <name type="scientific">Mucilaginibacter psychrotolerans</name>
    <dbReference type="NCBI Taxonomy" id="1524096"/>
    <lineage>
        <taxon>Bacteria</taxon>
        <taxon>Pseudomonadati</taxon>
        <taxon>Bacteroidota</taxon>
        <taxon>Sphingobacteriia</taxon>
        <taxon>Sphingobacteriales</taxon>
        <taxon>Sphingobacteriaceae</taxon>
        <taxon>Mucilaginibacter</taxon>
    </lineage>
</organism>
<evidence type="ECO:0000313" key="1">
    <source>
        <dbReference type="EMBL" id="TFF38286.1"/>
    </source>
</evidence>
<comment type="caution">
    <text evidence="1">The sequence shown here is derived from an EMBL/GenBank/DDBJ whole genome shotgun (WGS) entry which is preliminary data.</text>
</comment>
<protein>
    <submittedName>
        <fullName evidence="1">Uncharacterized protein</fullName>
    </submittedName>
</protein>
<dbReference type="RefSeq" id="WP_133230033.1">
    <property type="nucleotide sequence ID" value="NZ_SOZE01000007.1"/>
</dbReference>
<keyword evidence="2" id="KW-1185">Reference proteome</keyword>
<dbReference type="OrthoDB" id="1349383at2"/>
<proteinExistence type="predicted"/>
<accession>A0A4Y8SIP3</accession>
<dbReference type="AlphaFoldDB" id="A0A4Y8SIP3"/>
<sequence length="169" mass="19200">MGQEITAILTNQKLSIPKVVVHFQEGECLIIPVNLGFSATSELIQSAANFDSWTDFIAFVNDNENGRKRDDDSWSIEDLIALIRSLGLHTFIIEHYSEWAGIPADYCFAAVIEDSVIRESIVDGQTDWVNSSRIESYYGLMGLSGYWVANEDRYFSFRQAARSYRKLNN</sequence>
<reference evidence="1 2" key="1">
    <citation type="journal article" date="2017" name="Int. J. Syst. Evol. Microbiol.">
        <title>Mucilaginibacterpsychrotolerans sp. nov., isolated from peatlands.</title>
        <authorList>
            <person name="Deng Y."/>
            <person name="Shen L."/>
            <person name="Xu B."/>
            <person name="Liu Y."/>
            <person name="Gu Z."/>
            <person name="Liu H."/>
            <person name="Zhou Y."/>
        </authorList>
    </citation>
    <scope>NUCLEOTIDE SEQUENCE [LARGE SCALE GENOMIC DNA]</scope>
    <source>
        <strain evidence="1 2">NH7-4</strain>
    </source>
</reference>
<name>A0A4Y8SIP3_9SPHI</name>
<evidence type="ECO:0000313" key="2">
    <source>
        <dbReference type="Proteomes" id="UP000297540"/>
    </source>
</evidence>
<dbReference type="EMBL" id="SOZE01000007">
    <property type="protein sequence ID" value="TFF38286.1"/>
    <property type="molecule type" value="Genomic_DNA"/>
</dbReference>
<gene>
    <name evidence="1" type="ORF">E2R66_09640</name>
</gene>